<protein>
    <submittedName>
        <fullName evidence="9">Outer membrane protein assembly factor YaeT</fullName>
    </submittedName>
</protein>
<comment type="subcellular location">
    <subcellularLocation>
        <location evidence="1">Membrane</location>
    </subcellularLocation>
</comment>
<dbReference type="InterPro" id="IPR039910">
    <property type="entry name" value="D15-like"/>
</dbReference>
<dbReference type="NCBIfam" id="TIGR03303">
    <property type="entry name" value="OM_YaeT"/>
    <property type="match status" value="1"/>
</dbReference>
<feature type="domain" description="POTRA" evidence="8">
    <location>
        <begin position="490"/>
        <end position="568"/>
    </location>
</feature>
<dbReference type="AlphaFoldDB" id="A0A3B1DBI5"/>
<sequence>MQDSWHGRMIDEILFDADGPYDAEALYSLIGFKPGDRYQAGFSRKAIEQLHETGRFKSLRISLSQRGENALVLRLHWLKKRLMASISFSKNRFFNDKALREVITLQTGAWFGSEAFEKSLSNIKTLYRKAGYFQTKLESSLKPSINNPQAVDILITVTEGLRARIRKLRFLGQNIFSDFNLGLKIYSKAKEFYLFDELKLDLLRLKQFYEKKGYFRVLIGPTAVNYNNKTNEVDIDITIQPYEQLALFFEGDNLYSKKDLKALLLIEKERSLDLGVLESSAEKISHFYLGKGYPSAKTQFRLKDHAEENRVEVTFTIDSGLQAVVKKINFSGHYAFLNKVLLAQIALSPSRRLNKVYFTKDVLEKDVTALTLFYRKEGFQNVTVTSDLQWNHEKTEASLLFKIDEGIRSRIHTITLNGNLSLDDYILNKALPFSLKTPFTPAKVREGRRALISAYAREGYLRAEISPELHFSLDQRDAHLTYHVTEGPQTFFGEITLEGNVFTKDEVILRELNMDTDAPYNPSALLESQQHLYKTGYFSSVRIQAIQEKTEEDIKENRQDLQVRVVEKPRVALDFGIGYADREETRGVIEITHQNLWGTGQSLSARLQRSRVEERYFLTYRKPWFFDESITGRITASFVDLQEVAFDLKTFSIVTGIEKVFSNRLTGALLYQIERKQTSNVAPKAIKTDEDQERFIIGSLNPSLIYDTRKNPFNPRSGSVTSLVIRDAAKILGSEVQLVKLTLQRRSYHSLSKKWVFAFSGRIGLAERFGETENIPIAERFFVGGRNTVRGYDEDELGILGITFENNAPTGGNGMLILNEELRYGLPKSFGLVFFFDHGNVWRRYQDFEFSEIKSTAGLGLRYNTPIGPFRLDWGYKLNREGDESPSAFHFTLGHAF</sequence>
<dbReference type="Pfam" id="PF07244">
    <property type="entry name" value="POTRA"/>
    <property type="match status" value="6"/>
</dbReference>
<keyword evidence="7" id="KW-0998">Cell outer membrane</keyword>
<dbReference type="InterPro" id="IPR000184">
    <property type="entry name" value="Bac_surfAg_D15"/>
</dbReference>
<evidence type="ECO:0000256" key="5">
    <source>
        <dbReference type="ARBA" id="ARBA00022737"/>
    </source>
</evidence>
<dbReference type="PANTHER" id="PTHR12815">
    <property type="entry name" value="SORTING AND ASSEMBLY MACHINERY SAMM50 PROTEIN FAMILY MEMBER"/>
    <property type="match status" value="1"/>
</dbReference>
<dbReference type="PROSITE" id="PS51779">
    <property type="entry name" value="POTRA"/>
    <property type="match status" value="1"/>
</dbReference>
<name>A0A3B1DBI5_9ZZZZ</name>
<dbReference type="PIRSF" id="PIRSF006076">
    <property type="entry name" value="OM_assembly_OMP85"/>
    <property type="match status" value="1"/>
</dbReference>
<evidence type="ECO:0000256" key="4">
    <source>
        <dbReference type="ARBA" id="ARBA00022729"/>
    </source>
</evidence>
<evidence type="ECO:0000256" key="6">
    <source>
        <dbReference type="ARBA" id="ARBA00023136"/>
    </source>
</evidence>
<evidence type="ECO:0000256" key="1">
    <source>
        <dbReference type="ARBA" id="ARBA00004370"/>
    </source>
</evidence>
<dbReference type="GO" id="GO:0019867">
    <property type="term" value="C:outer membrane"/>
    <property type="evidence" value="ECO:0007669"/>
    <property type="project" value="InterPro"/>
</dbReference>
<dbReference type="Gene3D" id="3.10.20.310">
    <property type="entry name" value="membrane protein fhac"/>
    <property type="match status" value="6"/>
</dbReference>
<evidence type="ECO:0000256" key="2">
    <source>
        <dbReference type="ARBA" id="ARBA00022452"/>
    </source>
</evidence>
<evidence type="ECO:0000256" key="3">
    <source>
        <dbReference type="ARBA" id="ARBA00022692"/>
    </source>
</evidence>
<keyword evidence="2" id="KW-1134">Transmembrane beta strand</keyword>
<keyword evidence="4" id="KW-0732">Signal</keyword>
<dbReference type="Pfam" id="PF01103">
    <property type="entry name" value="Omp85"/>
    <property type="match status" value="1"/>
</dbReference>
<dbReference type="Gene3D" id="2.40.160.50">
    <property type="entry name" value="membrane protein fhac: a member of the omp85/tpsb transporter family"/>
    <property type="match status" value="1"/>
</dbReference>
<keyword evidence="5" id="KW-0677">Repeat</keyword>
<dbReference type="InterPro" id="IPR034746">
    <property type="entry name" value="POTRA"/>
</dbReference>
<accession>A0A3B1DBI5</accession>
<keyword evidence="6" id="KW-0472">Membrane</keyword>
<proteinExistence type="predicted"/>
<dbReference type="GO" id="GO:0071709">
    <property type="term" value="P:membrane assembly"/>
    <property type="evidence" value="ECO:0007669"/>
    <property type="project" value="InterPro"/>
</dbReference>
<gene>
    <name evidence="9" type="ORF">MNBD_NITROSPIRAE01-1781</name>
</gene>
<dbReference type="InterPro" id="IPR010827">
    <property type="entry name" value="BamA/TamA_POTRA"/>
</dbReference>
<dbReference type="EMBL" id="UOGF01000006">
    <property type="protein sequence ID" value="VAX26027.1"/>
    <property type="molecule type" value="Genomic_DNA"/>
</dbReference>
<evidence type="ECO:0000256" key="7">
    <source>
        <dbReference type="ARBA" id="ARBA00023237"/>
    </source>
</evidence>
<organism evidence="9">
    <name type="scientific">hydrothermal vent metagenome</name>
    <dbReference type="NCBI Taxonomy" id="652676"/>
    <lineage>
        <taxon>unclassified sequences</taxon>
        <taxon>metagenomes</taxon>
        <taxon>ecological metagenomes</taxon>
    </lineage>
</organism>
<evidence type="ECO:0000313" key="9">
    <source>
        <dbReference type="EMBL" id="VAX26027.1"/>
    </source>
</evidence>
<keyword evidence="3" id="KW-0812">Transmembrane</keyword>
<dbReference type="PANTHER" id="PTHR12815:SF47">
    <property type="entry name" value="TRANSLOCATION AND ASSEMBLY MODULE SUBUNIT TAMA"/>
    <property type="match status" value="1"/>
</dbReference>
<reference evidence="9" key="1">
    <citation type="submission" date="2018-06" db="EMBL/GenBank/DDBJ databases">
        <authorList>
            <person name="Zhirakovskaya E."/>
        </authorList>
    </citation>
    <scope>NUCLEOTIDE SEQUENCE</scope>
</reference>
<dbReference type="InterPro" id="IPR023707">
    <property type="entry name" value="OM_assembly_BamA"/>
</dbReference>
<evidence type="ECO:0000259" key="8">
    <source>
        <dbReference type="PROSITE" id="PS51779"/>
    </source>
</evidence>